<protein>
    <recommendedName>
        <fullName evidence="1">Ubiquitin-like domain-containing protein</fullName>
    </recommendedName>
</protein>
<organism evidence="2 3">
    <name type="scientific">Paramecium octaurelia</name>
    <dbReference type="NCBI Taxonomy" id="43137"/>
    <lineage>
        <taxon>Eukaryota</taxon>
        <taxon>Sar</taxon>
        <taxon>Alveolata</taxon>
        <taxon>Ciliophora</taxon>
        <taxon>Intramacronucleata</taxon>
        <taxon>Oligohymenophorea</taxon>
        <taxon>Peniculida</taxon>
        <taxon>Parameciidae</taxon>
        <taxon>Paramecium</taxon>
    </lineage>
</organism>
<evidence type="ECO:0000313" key="2">
    <source>
        <dbReference type="EMBL" id="CAD8132467.1"/>
    </source>
</evidence>
<dbReference type="EMBL" id="CAJJDP010000001">
    <property type="protein sequence ID" value="CAD8132467.1"/>
    <property type="molecule type" value="Genomic_DNA"/>
</dbReference>
<evidence type="ECO:0000313" key="3">
    <source>
        <dbReference type="Proteomes" id="UP000683925"/>
    </source>
</evidence>
<reference evidence="2" key="1">
    <citation type="submission" date="2021-01" db="EMBL/GenBank/DDBJ databases">
        <authorList>
            <consortium name="Genoscope - CEA"/>
            <person name="William W."/>
        </authorList>
    </citation>
    <scope>NUCLEOTIDE SEQUENCE</scope>
</reference>
<dbReference type="InterPro" id="IPR000626">
    <property type="entry name" value="Ubiquitin-like_dom"/>
</dbReference>
<dbReference type="AlphaFoldDB" id="A0A8S1RYF6"/>
<feature type="domain" description="Ubiquitin-like" evidence="1">
    <location>
        <begin position="65"/>
        <end position="136"/>
    </location>
</feature>
<keyword evidence="3" id="KW-1185">Reference proteome</keyword>
<accession>A0A8S1RYF6</accession>
<dbReference type="Proteomes" id="UP000683925">
    <property type="component" value="Unassembled WGS sequence"/>
</dbReference>
<name>A0A8S1RYF6_PAROT</name>
<sequence>MKTRFRNFQMIQQQNFFHTLSTFLLIEQAFVKLEVISGVLEKQMKKKCRKTLQHQQLRDSNNFDLQGEAKKYQVQFVINSSVEELITQLHQLLQPGNQEILLFIYNGTVLNSKRYLKDYNIIKDSTLQIIIKLKEGYDCIQIHIDQDCKLNKEYKLKITKILYKQQFKSQFRPKIFDPIYITKQKNRQIILMDLISIFLLLQQQKRKGGFLEKSKLDLKMHNSI</sequence>
<gene>
    <name evidence="2" type="ORF">POCTA_138.1.T0030448</name>
</gene>
<dbReference type="PROSITE" id="PS50053">
    <property type="entry name" value="UBIQUITIN_2"/>
    <property type="match status" value="1"/>
</dbReference>
<dbReference type="CDD" id="cd17039">
    <property type="entry name" value="Ubl_ubiquitin_like"/>
    <property type="match status" value="1"/>
</dbReference>
<evidence type="ECO:0000259" key="1">
    <source>
        <dbReference type="PROSITE" id="PS50053"/>
    </source>
</evidence>
<proteinExistence type="predicted"/>
<comment type="caution">
    <text evidence="2">The sequence shown here is derived from an EMBL/GenBank/DDBJ whole genome shotgun (WGS) entry which is preliminary data.</text>
</comment>
<dbReference type="Pfam" id="PF11976">
    <property type="entry name" value="Rad60-SLD"/>
    <property type="match status" value="1"/>
</dbReference>
<dbReference type="InterPro" id="IPR022617">
    <property type="entry name" value="Rad60/SUMO-like_dom"/>
</dbReference>